<dbReference type="Pfam" id="PF16198">
    <property type="entry name" value="TruB_C_2"/>
    <property type="match status" value="1"/>
</dbReference>
<dbReference type="SUPFAM" id="SSF55120">
    <property type="entry name" value="Pseudouridine synthase"/>
    <property type="match status" value="1"/>
</dbReference>
<dbReference type="HAMAP" id="MF_01080">
    <property type="entry name" value="TruB_bact"/>
    <property type="match status" value="1"/>
</dbReference>
<gene>
    <name evidence="8" type="ORF">Bathy04g01000</name>
</gene>
<sequence length="341" mass="37726">MTATKLLALRRATTSCYATSSSVIFYRRKCDDGVLTRKRFVCASSSSSNESSSSSEEAPSANGGDRAYTPKKVWGPPLEVSKTLNRRPTVLEWRGPNFPQDQSDGLVFLVDKPQEWTSFDVCAKIKSMSKKMGVKKIGHCGTLDPMATGLLIVVIGRATKLADEYQAKVKTYTGTIKLGEKTASGDADNEVIETKPFGEDIVNEASMEAARASLIGDIEQIPPMFSAVHVDGKRLYESAREGKTVERKPRPVHVGAFSIKRRETENETHLIDFEVTCSKGTYVRTLAEDFCEKMGTVGHLVKLRREKIGDFDVKDAFELPALLDEISITVSEHQNQKNSYQ</sequence>
<dbReference type="Pfam" id="PF01509">
    <property type="entry name" value="TruB_N"/>
    <property type="match status" value="1"/>
</dbReference>
<evidence type="ECO:0000259" key="6">
    <source>
        <dbReference type="Pfam" id="PF01509"/>
    </source>
</evidence>
<organism evidence="8 9">
    <name type="scientific">Bathycoccus prasinos</name>
    <dbReference type="NCBI Taxonomy" id="41875"/>
    <lineage>
        <taxon>Eukaryota</taxon>
        <taxon>Viridiplantae</taxon>
        <taxon>Chlorophyta</taxon>
        <taxon>Mamiellophyceae</taxon>
        <taxon>Mamiellales</taxon>
        <taxon>Bathycoccaceae</taxon>
        <taxon>Bathycoccus</taxon>
    </lineage>
</organism>
<evidence type="ECO:0000256" key="4">
    <source>
        <dbReference type="ARBA" id="ARBA00023235"/>
    </source>
</evidence>
<dbReference type="InterPro" id="IPR032819">
    <property type="entry name" value="TruB_C"/>
</dbReference>
<proteinExistence type="inferred from homology"/>
<dbReference type="STRING" id="41875.K8F3I9"/>
<dbReference type="PANTHER" id="PTHR13767:SF2">
    <property type="entry name" value="PSEUDOURIDYLATE SYNTHASE TRUB1"/>
    <property type="match status" value="1"/>
</dbReference>
<dbReference type="GO" id="GO:0005634">
    <property type="term" value="C:nucleus"/>
    <property type="evidence" value="ECO:0007669"/>
    <property type="project" value="TreeGrafter"/>
</dbReference>
<dbReference type="KEGG" id="bpg:Bathy04g01000"/>
<keyword evidence="3" id="KW-0819">tRNA processing</keyword>
<protein>
    <recommendedName>
        <fullName evidence="2">tRNA pseudouridine(55) synthase</fullName>
        <ecNumber evidence="2">5.4.99.25</ecNumber>
    </recommendedName>
</protein>
<dbReference type="InterPro" id="IPR002501">
    <property type="entry name" value="PsdUridine_synth_N"/>
</dbReference>
<evidence type="ECO:0000256" key="2">
    <source>
        <dbReference type="ARBA" id="ARBA00012787"/>
    </source>
</evidence>
<evidence type="ECO:0000313" key="9">
    <source>
        <dbReference type="Proteomes" id="UP000198341"/>
    </source>
</evidence>
<dbReference type="CDD" id="cd02573">
    <property type="entry name" value="PseudoU_synth_EcTruB"/>
    <property type="match status" value="1"/>
</dbReference>
<dbReference type="GO" id="GO:1990481">
    <property type="term" value="P:mRNA pseudouridine synthesis"/>
    <property type="evidence" value="ECO:0007669"/>
    <property type="project" value="TreeGrafter"/>
</dbReference>
<evidence type="ECO:0000259" key="7">
    <source>
        <dbReference type="Pfam" id="PF16198"/>
    </source>
</evidence>
<dbReference type="GO" id="GO:0006400">
    <property type="term" value="P:tRNA modification"/>
    <property type="evidence" value="ECO:0007669"/>
    <property type="project" value="TreeGrafter"/>
</dbReference>
<dbReference type="eggNOG" id="KOG2529">
    <property type="taxonomic scope" value="Eukaryota"/>
</dbReference>
<feature type="domain" description="Pseudouridine synthase II N-terminal" evidence="6">
    <location>
        <begin position="130"/>
        <end position="283"/>
    </location>
</feature>
<name>K8F3I9_9CHLO</name>
<dbReference type="RefSeq" id="XP_007513588.1">
    <property type="nucleotide sequence ID" value="XM_007513526.1"/>
</dbReference>
<reference evidence="8 9" key="1">
    <citation type="submission" date="2011-10" db="EMBL/GenBank/DDBJ databases">
        <authorList>
            <person name="Genoscope - CEA"/>
        </authorList>
    </citation>
    <scope>NUCLEOTIDE SEQUENCE [LARGE SCALE GENOMIC DNA]</scope>
    <source>
        <strain evidence="8 9">RCC 1105</strain>
    </source>
</reference>
<evidence type="ECO:0000256" key="5">
    <source>
        <dbReference type="SAM" id="MobiDB-lite"/>
    </source>
</evidence>
<dbReference type="GO" id="GO:0160148">
    <property type="term" value="F:tRNA pseudouridine(55) synthase activity"/>
    <property type="evidence" value="ECO:0007669"/>
    <property type="project" value="UniProtKB-EC"/>
</dbReference>
<dbReference type="InterPro" id="IPR020103">
    <property type="entry name" value="PsdUridine_synth_cat_dom_sf"/>
</dbReference>
<dbReference type="EMBL" id="FO082275">
    <property type="protein sequence ID" value="CCO16113.1"/>
    <property type="molecule type" value="Genomic_DNA"/>
</dbReference>
<evidence type="ECO:0000313" key="8">
    <source>
        <dbReference type="EMBL" id="CCO16113.1"/>
    </source>
</evidence>
<comment type="similarity">
    <text evidence="1">Belongs to the pseudouridine synthase TruB family.</text>
</comment>
<keyword evidence="4" id="KW-0413">Isomerase</keyword>
<keyword evidence="9" id="KW-1185">Reference proteome</keyword>
<feature type="region of interest" description="Disordered" evidence="5">
    <location>
        <begin position="45"/>
        <end position="72"/>
    </location>
</feature>
<feature type="compositionally biased region" description="Low complexity" evidence="5">
    <location>
        <begin position="45"/>
        <end position="62"/>
    </location>
</feature>
<evidence type="ECO:0000256" key="1">
    <source>
        <dbReference type="ARBA" id="ARBA00008999"/>
    </source>
</evidence>
<dbReference type="EC" id="5.4.99.25" evidence="2"/>
<accession>K8F3I9</accession>
<dbReference type="InterPro" id="IPR014780">
    <property type="entry name" value="tRNA_psdUridine_synth_TruB"/>
</dbReference>
<dbReference type="GO" id="GO:0003723">
    <property type="term" value="F:RNA binding"/>
    <property type="evidence" value="ECO:0007669"/>
    <property type="project" value="InterPro"/>
</dbReference>
<dbReference type="NCBIfam" id="TIGR00431">
    <property type="entry name" value="TruB"/>
    <property type="match status" value="1"/>
</dbReference>
<dbReference type="GeneID" id="19016125"/>
<dbReference type="Proteomes" id="UP000198341">
    <property type="component" value="Chromosome 4"/>
</dbReference>
<dbReference type="PANTHER" id="PTHR13767">
    <property type="entry name" value="TRNA-PSEUDOURIDINE SYNTHASE"/>
    <property type="match status" value="1"/>
</dbReference>
<dbReference type="Gene3D" id="3.30.2350.10">
    <property type="entry name" value="Pseudouridine synthase"/>
    <property type="match status" value="1"/>
</dbReference>
<feature type="domain" description="tRNA pseudouridylate synthase B C-terminal" evidence="7">
    <location>
        <begin position="284"/>
        <end position="327"/>
    </location>
</feature>
<dbReference type="OrthoDB" id="9995526at2759"/>
<evidence type="ECO:0000256" key="3">
    <source>
        <dbReference type="ARBA" id="ARBA00022694"/>
    </source>
</evidence>
<dbReference type="AlphaFoldDB" id="K8F3I9"/>